<dbReference type="GeneID" id="35442520"/>
<evidence type="ECO:0000313" key="2">
    <source>
        <dbReference type="Proteomes" id="UP000242254"/>
    </source>
</evidence>
<name>A0A2G4SML4_RHIZD</name>
<organism evidence="1 2">
    <name type="scientific">Rhizopus microsporus ATCC 52813</name>
    <dbReference type="NCBI Taxonomy" id="1340429"/>
    <lineage>
        <taxon>Eukaryota</taxon>
        <taxon>Fungi</taxon>
        <taxon>Fungi incertae sedis</taxon>
        <taxon>Mucoromycota</taxon>
        <taxon>Mucoromycotina</taxon>
        <taxon>Mucoromycetes</taxon>
        <taxon>Mucorales</taxon>
        <taxon>Mucorineae</taxon>
        <taxon>Rhizopodaceae</taxon>
        <taxon>Rhizopus</taxon>
    </lineage>
</organism>
<accession>A0A2G4SML4</accession>
<keyword evidence="2" id="KW-1185">Reference proteome</keyword>
<dbReference type="AlphaFoldDB" id="A0A2G4SML4"/>
<protein>
    <submittedName>
        <fullName evidence="1">Uncharacterized protein</fullName>
    </submittedName>
</protein>
<evidence type="ECO:0000313" key="1">
    <source>
        <dbReference type="EMBL" id="PHZ09982.1"/>
    </source>
</evidence>
<reference evidence="1 2" key="1">
    <citation type="journal article" date="2016" name="Proc. Natl. Acad. Sci. U.S.A.">
        <title>Lipid metabolic changes in an early divergent fungus govern the establishment of a mutualistic symbiosis with endobacteria.</title>
        <authorList>
            <person name="Lastovetsky O.A."/>
            <person name="Gaspar M.L."/>
            <person name="Mondo S.J."/>
            <person name="LaButti K.M."/>
            <person name="Sandor L."/>
            <person name="Grigoriev I.V."/>
            <person name="Henry S.A."/>
            <person name="Pawlowska T.E."/>
        </authorList>
    </citation>
    <scope>NUCLEOTIDE SEQUENCE [LARGE SCALE GENOMIC DNA]</scope>
    <source>
        <strain evidence="1 2">ATCC 52813</strain>
    </source>
</reference>
<dbReference type="Proteomes" id="UP000242254">
    <property type="component" value="Unassembled WGS sequence"/>
</dbReference>
<sequence>MKHAATLVKRATTSCQIYRKIRKRKARVLLLKKIYKKKYTWPAFNLHDKTEYLFIGVFVGRLLILFLFRLKYKGTTTLEEKRVTRVSGSINKEYELVEWDPTVTIDDLRHNCEHDTSKDEHMNHTAYNMIQDYVALHCKQNIGLITDLVLQLIDQLLENMANIHESQNGKIMEWEYVLMHAIQIGVPQSVIEQTRIEMETKTNRTAPAIEAFNKEKEQLIDLTKIEENFTDLTEIEE</sequence>
<dbReference type="RefSeq" id="XP_023463690.1">
    <property type="nucleotide sequence ID" value="XM_023611531.1"/>
</dbReference>
<gene>
    <name evidence="1" type="ORF">RHIMIDRAFT_261418</name>
</gene>
<proteinExistence type="predicted"/>
<dbReference type="EMBL" id="KZ303856">
    <property type="protein sequence ID" value="PHZ09982.1"/>
    <property type="molecule type" value="Genomic_DNA"/>
</dbReference>